<comment type="caution">
    <text evidence="6">The sequence shown here is derived from an EMBL/GenBank/DDBJ whole genome shotgun (WGS) entry which is preliminary data.</text>
</comment>
<proteinExistence type="predicted"/>
<evidence type="ECO:0000256" key="4">
    <source>
        <dbReference type="ARBA" id="ARBA00023136"/>
    </source>
</evidence>
<reference evidence="7" key="1">
    <citation type="journal article" date="2019" name="Int. J. Syst. Evol. Microbiol.">
        <title>The Global Catalogue of Microorganisms (GCM) 10K type strain sequencing project: providing services to taxonomists for standard genome sequencing and annotation.</title>
        <authorList>
            <consortium name="The Broad Institute Genomics Platform"/>
            <consortium name="The Broad Institute Genome Sequencing Center for Infectious Disease"/>
            <person name="Wu L."/>
            <person name="Ma J."/>
        </authorList>
    </citation>
    <scope>NUCLEOTIDE SEQUENCE [LARGE SCALE GENOMIC DNA]</scope>
    <source>
        <strain evidence="7">KCTC 42082</strain>
    </source>
</reference>
<feature type="transmembrane region" description="Helical" evidence="5">
    <location>
        <begin position="338"/>
        <end position="355"/>
    </location>
</feature>
<keyword evidence="7" id="KW-1185">Reference proteome</keyword>
<evidence type="ECO:0000256" key="3">
    <source>
        <dbReference type="ARBA" id="ARBA00022989"/>
    </source>
</evidence>
<feature type="transmembrane region" description="Helical" evidence="5">
    <location>
        <begin position="12"/>
        <end position="32"/>
    </location>
</feature>
<feature type="transmembrane region" description="Helical" evidence="5">
    <location>
        <begin position="44"/>
        <end position="72"/>
    </location>
</feature>
<dbReference type="Proteomes" id="UP000604243">
    <property type="component" value="Unassembled WGS sequence"/>
</dbReference>
<keyword evidence="3 5" id="KW-1133">Transmembrane helix</keyword>
<organism evidence="6 7">
    <name type="scientific">Kushneria pakistanensis</name>
    <dbReference type="NCBI Taxonomy" id="1508770"/>
    <lineage>
        <taxon>Bacteria</taxon>
        <taxon>Pseudomonadati</taxon>
        <taxon>Pseudomonadota</taxon>
        <taxon>Gammaproteobacteria</taxon>
        <taxon>Oceanospirillales</taxon>
        <taxon>Halomonadaceae</taxon>
        <taxon>Kushneria</taxon>
    </lineage>
</organism>
<protein>
    <submittedName>
        <fullName evidence="6">Di- and tricarboxylate transporter</fullName>
    </submittedName>
</protein>
<dbReference type="NCBIfam" id="TIGR00785">
    <property type="entry name" value="dass"/>
    <property type="match status" value="1"/>
</dbReference>
<keyword evidence="2 5" id="KW-0812">Transmembrane</keyword>
<gene>
    <name evidence="6" type="ORF">GCM10010082_10790</name>
</gene>
<dbReference type="PANTHER" id="PTHR10283">
    <property type="entry name" value="SOLUTE CARRIER FAMILY 13 MEMBER"/>
    <property type="match status" value="1"/>
</dbReference>
<evidence type="ECO:0000313" key="6">
    <source>
        <dbReference type="EMBL" id="GHC20694.1"/>
    </source>
</evidence>
<feature type="transmembrane region" description="Helical" evidence="5">
    <location>
        <begin position="219"/>
        <end position="241"/>
    </location>
</feature>
<evidence type="ECO:0000256" key="2">
    <source>
        <dbReference type="ARBA" id="ARBA00022692"/>
    </source>
</evidence>
<name>A0ABQ3FED0_9GAMM</name>
<feature type="transmembrane region" description="Helical" evidence="5">
    <location>
        <begin position="396"/>
        <end position="413"/>
    </location>
</feature>
<sequence>MREDDQEKPPSMSARIGLWTGPLWVLATLLMPPPGDMAQEAWRCAGLALLMGTWWATQALPLAITALLPIFMAPALGIAALDDAVPAYADPVIFLFLGGFLLGLSMQRWDLHKRIALKIMLVMGQNPRRQIAGFMIATGFLSMWVSNTATAVMMLPIATSVMSLHGDADSEGTRRYGTALLLAIAYSASIGGVATLIGTPPNALLAGYLSSQTDMEIGFAQWMSVGLPVAIVMMLITWWWLTRGDISTGEEDPEQGQNLLKEEMEKLGALGSAEKRVGIIFMLAAIGWITRPQLNTLGLEWLDDTTIAIMIGTLLFLIPSGTTKGKLMTWEAASKMPWDVLILFGGGLAMAGIVQETGLAEWIAEQLTLLSVLPTLLLIGCIVLIIKFLTEITSNTATAATFLPLLAATAVSLDMPPLLILVPATISAACAFMMPIATPPNAIVFASGQLRITDMIKKGLFLNLVSTLVISGLCYAIVAFLW</sequence>
<dbReference type="EMBL" id="BMZM01000001">
    <property type="protein sequence ID" value="GHC20694.1"/>
    <property type="molecule type" value="Genomic_DNA"/>
</dbReference>
<evidence type="ECO:0000256" key="5">
    <source>
        <dbReference type="SAM" id="Phobius"/>
    </source>
</evidence>
<evidence type="ECO:0000313" key="7">
    <source>
        <dbReference type="Proteomes" id="UP000604243"/>
    </source>
</evidence>
<feature type="transmembrane region" description="Helical" evidence="5">
    <location>
        <begin position="178"/>
        <end position="198"/>
    </location>
</feature>
<dbReference type="PANTHER" id="PTHR10283:SF82">
    <property type="entry name" value="SOLUTE CARRIER FAMILY 13 MEMBER 2"/>
    <property type="match status" value="1"/>
</dbReference>
<feature type="transmembrane region" description="Helical" evidence="5">
    <location>
        <begin position="301"/>
        <end position="318"/>
    </location>
</feature>
<keyword evidence="4 5" id="KW-0472">Membrane</keyword>
<dbReference type="CDD" id="cd01115">
    <property type="entry name" value="SLC13_permease"/>
    <property type="match status" value="1"/>
</dbReference>
<dbReference type="InterPro" id="IPR001898">
    <property type="entry name" value="SLC13A/DASS"/>
</dbReference>
<feature type="transmembrane region" description="Helical" evidence="5">
    <location>
        <begin position="459"/>
        <end position="481"/>
    </location>
</feature>
<accession>A0ABQ3FED0</accession>
<comment type="subcellular location">
    <subcellularLocation>
        <location evidence="1">Membrane</location>
        <topology evidence="1">Multi-pass membrane protein</topology>
    </subcellularLocation>
</comment>
<feature type="transmembrane region" description="Helical" evidence="5">
    <location>
        <begin position="419"/>
        <end position="438"/>
    </location>
</feature>
<dbReference type="Pfam" id="PF00939">
    <property type="entry name" value="Na_sulph_symp"/>
    <property type="match status" value="1"/>
</dbReference>
<feature type="transmembrane region" description="Helical" evidence="5">
    <location>
        <begin position="367"/>
        <end position="389"/>
    </location>
</feature>
<evidence type="ECO:0000256" key="1">
    <source>
        <dbReference type="ARBA" id="ARBA00004141"/>
    </source>
</evidence>
<feature type="transmembrane region" description="Helical" evidence="5">
    <location>
        <begin position="92"/>
        <end position="111"/>
    </location>
</feature>
<feature type="transmembrane region" description="Helical" evidence="5">
    <location>
        <begin position="131"/>
        <end position="158"/>
    </location>
</feature>